<evidence type="ECO:0000313" key="2">
    <source>
        <dbReference type="Proteomes" id="UP000824125"/>
    </source>
</evidence>
<reference evidence="1" key="1">
    <citation type="submission" date="2020-10" db="EMBL/GenBank/DDBJ databases">
        <authorList>
            <person name="Gilroy R."/>
        </authorList>
    </citation>
    <scope>NUCLEOTIDE SEQUENCE</scope>
    <source>
        <strain evidence="1">CHK176-6737</strain>
    </source>
</reference>
<organism evidence="1 2">
    <name type="scientific">Candidatus Scybalenecus merdavium</name>
    <dbReference type="NCBI Taxonomy" id="2840939"/>
    <lineage>
        <taxon>Bacteria</taxon>
        <taxon>Bacillati</taxon>
        <taxon>Bacillota</taxon>
        <taxon>Clostridia</taxon>
        <taxon>Eubacteriales</taxon>
        <taxon>Oscillospiraceae</taxon>
        <taxon>Oscillospiraceae incertae sedis</taxon>
        <taxon>Candidatus Scybalenecus</taxon>
    </lineage>
</organism>
<dbReference type="Proteomes" id="UP000824125">
    <property type="component" value="Unassembled WGS sequence"/>
</dbReference>
<proteinExistence type="predicted"/>
<comment type="caution">
    <text evidence="1">The sequence shown here is derived from an EMBL/GenBank/DDBJ whole genome shotgun (WGS) entry which is preliminary data.</text>
</comment>
<name>A0A9D1SMX0_9FIRM</name>
<sequence length="92" mass="10154">MFQKIDGILFQIQKPFDFGFLQEYGRVFCVLDGQDSGNICFGTELNGSRYFIKFAGAQPVRYSGDPADDLAAMDVCVDASTGTIYQLAFTSD</sequence>
<gene>
    <name evidence="1" type="ORF">IAD23_02695</name>
</gene>
<accession>A0A9D1SMX0</accession>
<reference evidence="1" key="2">
    <citation type="journal article" date="2021" name="PeerJ">
        <title>Extensive microbial diversity within the chicken gut microbiome revealed by metagenomics and culture.</title>
        <authorList>
            <person name="Gilroy R."/>
            <person name="Ravi A."/>
            <person name="Getino M."/>
            <person name="Pursley I."/>
            <person name="Horton D.L."/>
            <person name="Alikhan N.F."/>
            <person name="Baker D."/>
            <person name="Gharbi K."/>
            <person name="Hall N."/>
            <person name="Watson M."/>
            <person name="Adriaenssens E.M."/>
            <person name="Foster-Nyarko E."/>
            <person name="Jarju S."/>
            <person name="Secka A."/>
            <person name="Antonio M."/>
            <person name="Oren A."/>
            <person name="Chaudhuri R.R."/>
            <person name="La Ragione R."/>
            <person name="Hildebrand F."/>
            <person name="Pallen M.J."/>
        </authorList>
    </citation>
    <scope>NUCLEOTIDE SEQUENCE</scope>
    <source>
        <strain evidence="1">CHK176-6737</strain>
    </source>
</reference>
<protein>
    <submittedName>
        <fullName evidence="1">Uncharacterized protein</fullName>
    </submittedName>
</protein>
<dbReference type="EMBL" id="DVNM01000015">
    <property type="protein sequence ID" value="HIU68852.1"/>
    <property type="molecule type" value="Genomic_DNA"/>
</dbReference>
<dbReference type="AlphaFoldDB" id="A0A9D1SMX0"/>
<evidence type="ECO:0000313" key="1">
    <source>
        <dbReference type="EMBL" id="HIU68852.1"/>
    </source>
</evidence>